<keyword evidence="4 8" id="KW-0479">Metal-binding</keyword>
<dbReference type="PRINTS" id="PR01959">
    <property type="entry name" value="SBIMPHPHTASE"/>
</dbReference>
<dbReference type="Pfam" id="PF00459">
    <property type="entry name" value="Inositol_P"/>
    <property type="match status" value="1"/>
</dbReference>
<accession>A0AAW6QD61</accession>
<dbReference type="GO" id="GO:0008934">
    <property type="term" value="F:inositol monophosphate 1-phosphatase activity"/>
    <property type="evidence" value="ECO:0007669"/>
    <property type="project" value="InterPro"/>
</dbReference>
<dbReference type="PRINTS" id="PR00377">
    <property type="entry name" value="IMPHPHTASES"/>
</dbReference>
<dbReference type="CDD" id="cd01639">
    <property type="entry name" value="IMPase"/>
    <property type="match status" value="1"/>
</dbReference>
<dbReference type="PROSITE" id="PS00629">
    <property type="entry name" value="IMP_1"/>
    <property type="match status" value="1"/>
</dbReference>
<dbReference type="NCBIfam" id="NF008027">
    <property type="entry name" value="PRK10757.1"/>
    <property type="match status" value="1"/>
</dbReference>
<dbReference type="PROSITE" id="PS00630">
    <property type="entry name" value="IMP_2"/>
    <property type="match status" value="1"/>
</dbReference>
<dbReference type="FunFam" id="3.30.540.10:FF:000003">
    <property type="entry name" value="Inositol-1-monophosphatase"/>
    <property type="match status" value="1"/>
</dbReference>
<dbReference type="RefSeq" id="WP_317477336.1">
    <property type="nucleotide sequence ID" value="NZ_JARQTU010000001.1"/>
</dbReference>
<evidence type="ECO:0000256" key="1">
    <source>
        <dbReference type="ARBA" id="ARBA00001033"/>
    </source>
</evidence>
<dbReference type="Proteomes" id="UP001214976">
    <property type="component" value="Unassembled WGS sequence"/>
</dbReference>
<comment type="cofactor">
    <cofactor evidence="2 8 9">
        <name>Mg(2+)</name>
        <dbReference type="ChEBI" id="CHEBI:18420"/>
    </cofactor>
</comment>
<keyword evidence="7 8" id="KW-0460">Magnesium</keyword>
<evidence type="ECO:0000313" key="13">
    <source>
        <dbReference type="Proteomes" id="UP001216057"/>
    </source>
</evidence>
<dbReference type="InterPro" id="IPR000760">
    <property type="entry name" value="Inositol_monophosphatase-like"/>
</dbReference>
<keyword evidence="6" id="KW-0804">Transcription</keyword>
<keyword evidence="6" id="KW-0889">Transcription antitermination</keyword>
<evidence type="ECO:0000256" key="3">
    <source>
        <dbReference type="ARBA" id="ARBA00009759"/>
    </source>
</evidence>
<keyword evidence="6" id="KW-0805">Transcription regulation</keyword>
<dbReference type="InterPro" id="IPR020550">
    <property type="entry name" value="Inositol_monophosphatase_CS"/>
</dbReference>
<dbReference type="GO" id="GO:0007165">
    <property type="term" value="P:signal transduction"/>
    <property type="evidence" value="ECO:0007669"/>
    <property type="project" value="TreeGrafter"/>
</dbReference>
<evidence type="ECO:0000313" key="11">
    <source>
        <dbReference type="EMBL" id="MDG2950307.1"/>
    </source>
</evidence>
<sequence length="267" mass="29088">MNPMLNIAIRAARKAGNVIAKSYERRDDIQTSAKGPNDYVTNVDKAAEAVIIETIRASYPDHTIVTEESGALEGQNSDIQWVIDPLDGTTNFIKGFPHFSVSIAIRVKGRTEVGVVYDPIKNELFTAVRGEGAKFNELRLRVPERRDLQGAVLTTGFPFKQPKFMPIQFAMMSALSAEAADFRRTGSAALDLCYVAAGRVDGFFEMGLKAWDIAAGELIAREAGALACDFNAGHQFLKEGHIVVASPRVVKAILSLIQPCLGNEFNA</sequence>
<dbReference type="Gene3D" id="3.40.190.80">
    <property type="match status" value="1"/>
</dbReference>
<evidence type="ECO:0000256" key="9">
    <source>
        <dbReference type="RuleBase" id="RU364068"/>
    </source>
</evidence>
<dbReference type="InterPro" id="IPR033942">
    <property type="entry name" value="IMPase"/>
</dbReference>
<evidence type="ECO:0000256" key="7">
    <source>
        <dbReference type="ARBA" id="ARBA00022842"/>
    </source>
</evidence>
<comment type="catalytic activity">
    <reaction evidence="1 9">
        <text>a myo-inositol phosphate + H2O = myo-inositol + phosphate</text>
        <dbReference type="Rhea" id="RHEA:24056"/>
        <dbReference type="ChEBI" id="CHEBI:15377"/>
        <dbReference type="ChEBI" id="CHEBI:17268"/>
        <dbReference type="ChEBI" id="CHEBI:43474"/>
        <dbReference type="ChEBI" id="CHEBI:84139"/>
        <dbReference type="EC" id="3.1.3.25"/>
    </reaction>
</comment>
<dbReference type="GO" id="GO:0006020">
    <property type="term" value="P:inositol metabolic process"/>
    <property type="evidence" value="ECO:0007669"/>
    <property type="project" value="TreeGrafter"/>
</dbReference>
<keyword evidence="5 9" id="KW-0378">Hydrolase</keyword>
<evidence type="ECO:0000256" key="6">
    <source>
        <dbReference type="ARBA" id="ARBA00022814"/>
    </source>
</evidence>
<dbReference type="SUPFAM" id="SSF56655">
    <property type="entry name" value="Carbohydrate phosphatase"/>
    <property type="match status" value="1"/>
</dbReference>
<dbReference type="GO" id="GO:0046872">
    <property type="term" value="F:metal ion binding"/>
    <property type="evidence" value="ECO:0007669"/>
    <property type="project" value="UniProtKB-KW"/>
</dbReference>
<feature type="binding site" evidence="8">
    <location>
        <position position="86"/>
    </location>
    <ligand>
        <name>Mg(2+)</name>
        <dbReference type="ChEBI" id="CHEBI:18420"/>
        <label>1</label>
        <note>catalytic</note>
    </ligand>
</feature>
<dbReference type="PANTHER" id="PTHR20854">
    <property type="entry name" value="INOSITOL MONOPHOSPHATASE"/>
    <property type="match status" value="1"/>
</dbReference>
<evidence type="ECO:0000313" key="12">
    <source>
        <dbReference type="Proteomes" id="UP001214976"/>
    </source>
</evidence>
<feature type="binding site" evidence="8">
    <location>
        <position position="212"/>
    </location>
    <ligand>
        <name>Mg(2+)</name>
        <dbReference type="ChEBI" id="CHEBI:18420"/>
        <label>1</label>
        <note>catalytic</note>
    </ligand>
</feature>
<evidence type="ECO:0000256" key="2">
    <source>
        <dbReference type="ARBA" id="ARBA00001946"/>
    </source>
</evidence>
<evidence type="ECO:0000256" key="8">
    <source>
        <dbReference type="PIRSR" id="PIRSR600760-2"/>
    </source>
</evidence>
<dbReference type="EMBL" id="JARQTW010000011">
    <property type="protein sequence ID" value="MDG2950307.1"/>
    <property type="molecule type" value="Genomic_DNA"/>
</dbReference>
<dbReference type="InterPro" id="IPR022337">
    <property type="entry name" value="Inositol_monophosphatase_SuhB"/>
</dbReference>
<comment type="caution">
    <text evidence="11">The sequence shown here is derived from an EMBL/GenBank/DDBJ whole genome shotgun (WGS) entry which is preliminary data.</text>
</comment>
<proteinExistence type="inferred from homology"/>
<dbReference type="PANTHER" id="PTHR20854:SF4">
    <property type="entry name" value="INOSITOL-1-MONOPHOSPHATASE-RELATED"/>
    <property type="match status" value="1"/>
</dbReference>
<dbReference type="Proteomes" id="UP001216057">
    <property type="component" value="Unassembled WGS sequence"/>
</dbReference>
<organism evidence="11 12">
    <name type="scientific">Exercitatus varius</name>
    <dbReference type="NCBI Taxonomy" id="67857"/>
    <lineage>
        <taxon>Bacteria</taxon>
        <taxon>Pseudomonadati</taxon>
        <taxon>Pseudomonadota</taxon>
        <taxon>Gammaproteobacteria</taxon>
        <taxon>Pasteurellales</taxon>
        <taxon>Pasteurellaceae</taxon>
        <taxon>Exercitatus</taxon>
    </lineage>
</organism>
<reference evidence="11 13" key="1">
    <citation type="submission" date="2023-03" db="EMBL/GenBank/DDBJ databases">
        <title>Classification of Bisgaard taxon 6 and taxon 10 as Exercitatus varius gen. nov., spec. nov.</title>
        <authorList>
            <person name="Christensen H."/>
        </authorList>
    </citation>
    <scope>NUCLEOTIDE SEQUENCE</scope>
    <source>
        <strain evidence="10 13">23350_01</strain>
        <strain evidence="11">86116</strain>
    </source>
</reference>
<dbReference type="AlphaFoldDB" id="A0AAW6QD61"/>
<protein>
    <recommendedName>
        <fullName evidence="9">Inositol-1-monophosphatase</fullName>
        <ecNumber evidence="9">3.1.3.25</ecNumber>
    </recommendedName>
</protein>
<dbReference type="GO" id="GO:0031564">
    <property type="term" value="P:transcription antitermination"/>
    <property type="evidence" value="ECO:0007669"/>
    <property type="project" value="UniProtKB-KW"/>
</dbReference>
<dbReference type="EC" id="3.1.3.25" evidence="9"/>
<keyword evidence="13" id="KW-1185">Reference proteome</keyword>
<dbReference type="Gene3D" id="3.30.540.10">
    <property type="entry name" value="Fructose-1,6-Bisphosphatase, subunit A, domain 1"/>
    <property type="match status" value="1"/>
</dbReference>
<feature type="binding site" evidence="8">
    <location>
        <position position="67"/>
    </location>
    <ligand>
        <name>Mg(2+)</name>
        <dbReference type="ChEBI" id="CHEBI:18420"/>
        <label>1</label>
        <note>catalytic</note>
    </ligand>
</feature>
<dbReference type="GO" id="GO:0046854">
    <property type="term" value="P:phosphatidylinositol phosphate biosynthetic process"/>
    <property type="evidence" value="ECO:0007669"/>
    <property type="project" value="InterPro"/>
</dbReference>
<gene>
    <name evidence="11" type="primary">suhB</name>
    <name evidence="11" type="ORF">P7M15_07230</name>
    <name evidence="10" type="ORF">P7M32_03910</name>
</gene>
<evidence type="ECO:0000256" key="5">
    <source>
        <dbReference type="ARBA" id="ARBA00022801"/>
    </source>
</evidence>
<dbReference type="InterPro" id="IPR020583">
    <property type="entry name" value="Inositol_monoP_metal-BS"/>
</dbReference>
<feature type="binding site" evidence="8">
    <location>
        <position position="84"/>
    </location>
    <ligand>
        <name>Mg(2+)</name>
        <dbReference type="ChEBI" id="CHEBI:18420"/>
        <label>1</label>
        <note>catalytic</note>
    </ligand>
</feature>
<evidence type="ECO:0000256" key="4">
    <source>
        <dbReference type="ARBA" id="ARBA00022723"/>
    </source>
</evidence>
<feature type="binding site" evidence="8">
    <location>
        <position position="87"/>
    </location>
    <ligand>
        <name>Mg(2+)</name>
        <dbReference type="ChEBI" id="CHEBI:18420"/>
        <label>1</label>
        <note>catalytic</note>
    </ligand>
</feature>
<name>A0AAW6QD61_9PAST</name>
<comment type="similarity">
    <text evidence="3 9">Belongs to the inositol monophosphatase superfamily.</text>
</comment>
<evidence type="ECO:0000313" key="10">
    <source>
        <dbReference type="EMBL" id="MDG2945574.1"/>
    </source>
</evidence>
<dbReference type="EMBL" id="JARQTX010000004">
    <property type="protein sequence ID" value="MDG2945574.1"/>
    <property type="molecule type" value="Genomic_DNA"/>
</dbReference>